<protein>
    <submittedName>
        <fullName evidence="2">Putative transcription factor Ovo-like 1</fullName>
    </submittedName>
</protein>
<gene>
    <name evidence="2" type="ORF">DR999_PMT04143</name>
</gene>
<evidence type="ECO:0000313" key="3">
    <source>
        <dbReference type="Proteomes" id="UP000297703"/>
    </source>
</evidence>
<keyword evidence="1" id="KW-0472">Membrane</keyword>
<evidence type="ECO:0000313" key="2">
    <source>
        <dbReference type="EMBL" id="TFK12570.1"/>
    </source>
</evidence>
<evidence type="ECO:0000256" key="1">
    <source>
        <dbReference type="SAM" id="Phobius"/>
    </source>
</evidence>
<name>A0A4D9F351_9SAUR</name>
<keyword evidence="3" id="KW-1185">Reference proteome</keyword>
<reference evidence="2 3" key="2">
    <citation type="submission" date="2019-04" db="EMBL/GenBank/DDBJ databases">
        <title>The genome sequence of big-headed turtle.</title>
        <authorList>
            <person name="Gong S."/>
        </authorList>
    </citation>
    <scope>NUCLEOTIDE SEQUENCE [LARGE SCALE GENOMIC DNA]</scope>
    <source>
        <strain evidence="2">DO16091913</strain>
        <tissue evidence="2">Muscle</tissue>
    </source>
</reference>
<comment type="caution">
    <text evidence="2">The sequence shown here is derived from an EMBL/GenBank/DDBJ whole genome shotgun (WGS) entry which is preliminary data.</text>
</comment>
<accession>A0A4D9F351</accession>
<reference evidence="2 3" key="1">
    <citation type="submission" date="2019-04" db="EMBL/GenBank/DDBJ databases">
        <title>Draft genome of the big-headed turtle Platysternon megacephalum.</title>
        <authorList>
            <person name="Gong S."/>
        </authorList>
    </citation>
    <scope>NUCLEOTIDE SEQUENCE [LARGE SCALE GENOMIC DNA]</scope>
    <source>
        <strain evidence="2">DO16091913</strain>
        <tissue evidence="2">Muscle</tissue>
    </source>
</reference>
<feature type="transmembrane region" description="Helical" evidence="1">
    <location>
        <begin position="44"/>
        <end position="64"/>
    </location>
</feature>
<dbReference type="Proteomes" id="UP000297703">
    <property type="component" value="Unassembled WGS sequence"/>
</dbReference>
<dbReference type="AlphaFoldDB" id="A0A4D9F351"/>
<dbReference type="EMBL" id="QXTE01000021">
    <property type="protein sequence ID" value="TFK12570.1"/>
    <property type="molecule type" value="Genomic_DNA"/>
</dbReference>
<sequence>MHKKKPIFKLSDRDNTNQTLVASFILGRFIFELPKSFVGLRSNILKMNIFLALIHIFLYLTTIISEQSISMIDCLHFYGQINSRVKVISTSYDRGAIAALGLNIIYGAAHSKFTLSWVEKDLTWILDQVAQNSVTHCLLLNHV</sequence>
<proteinExistence type="predicted"/>
<keyword evidence="1" id="KW-0812">Transmembrane</keyword>
<organism evidence="2 3">
    <name type="scientific">Platysternon megacephalum</name>
    <name type="common">big-headed turtle</name>
    <dbReference type="NCBI Taxonomy" id="55544"/>
    <lineage>
        <taxon>Eukaryota</taxon>
        <taxon>Metazoa</taxon>
        <taxon>Chordata</taxon>
        <taxon>Craniata</taxon>
        <taxon>Vertebrata</taxon>
        <taxon>Euteleostomi</taxon>
        <taxon>Archelosauria</taxon>
        <taxon>Testudinata</taxon>
        <taxon>Testudines</taxon>
        <taxon>Cryptodira</taxon>
        <taxon>Durocryptodira</taxon>
        <taxon>Testudinoidea</taxon>
        <taxon>Platysternidae</taxon>
        <taxon>Platysternon</taxon>
    </lineage>
</organism>
<keyword evidence="1" id="KW-1133">Transmembrane helix</keyword>